<dbReference type="OrthoDB" id="8171348at2759"/>
<dbReference type="Pfam" id="PF00100">
    <property type="entry name" value="Zona_pellucida"/>
    <property type="match status" value="1"/>
</dbReference>
<name>A0A8K0P1K7_LADFU</name>
<reference evidence="2" key="1">
    <citation type="submission" date="2013-04" db="EMBL/GenBank/DDBJ databases">
        <authorList>
            <person name="Qu J."/>
            <person name="Murali S.C."/>
            <person name="Bandaranaike D."/>
            <person name="Bellair M."/>
            <person name="Blankenburg K."/>
            <person name="Chao H."/>
            <person name="Dinh H."/>
            <person name="Doddapaneni H."/>
            <person name="Downs B."/>
            <person name="Dugan-Rocha S."/>
            <person name="Elkadiri S."/>
            <person name="Gnanaolivu R.D."/>
            <person name="Hernandez B."/>
            <person name="Javaid M."/>
            <person name="Jayaseelan J.C."/>
            <person name="Lee S."/>
            <person name="Li M."/>
            <person name="Ming W."/>
            <person name="Munidasa M."/>
            <person name="Muniz J."/>
            <person name="Nguyen L."/>
            <person name="Ongeri F."/>
            <person name="Osuji N."/>
            <person name="Pu L.-L."/>
            <person name="Puazo M."/>
            <person name="Qu C."/>
            <person name="Quiroz J."/>
            <person name="Raj R."/>
            <person name="Weissenberger G."/>
            <person name="Xin Y."/>
            <person name="Zou X."/>
            <person name="Han Y."/>
            <person name="Richards S."/>
            <person name="Worley K."/>
            <person name="Muzny D."/>
            <person name="Gibbs R."/>
        </authorList>
    </citation>
    <scope>NUCLEOTIDE SEQUENCE</scope>
    <source>
        <strain evidence="2">Sampled in the wild</strain>
    </source>
</reference>
<dbReference type="PROSITE" id="PS51034">
    <property type="entry name" value="ZP_2"/>
    <property type="match status" value="1"/>
</dbReference>
<keyword evidence="3" id="KW-1185">Reference proteome</keyword>
<dbReference type="PANTHER" id="PTHR46560:SF9">
    <property type="entry name" value="ZP DOMAIN-CONTAINING PROTEIN"/>
    <property type="match status" value="1"/>
</dbReference>
<sequence>MRLLVISLKFNPPPPKGNFWIRYCTYTRPYQRAFACLLSICMIIWLLQKTEERSVPIAVRIHQRLELTDDKFYVITCGKAGFKNAKNETSLVSLKLLEKGKKVHEVVYGRAYTLRADISRPDGRAERQTLDRPYLAEIGTYGIQVKSCFAFNKSNISFPLINTRGCPLSSVISPFKYNEKLGAADATLQSMFRFPDSNEVHFQCDIAICKGL</sequence>
<evidence type="ECO:0000259" key="1">
    <source>
        <dbReference type="PROSITE" id="PS51034"/>
    </source>
</evidence>
<accession>A0A8K0P1K7</accession>
<dbReference type="EMBL" id="KZ308613">
    <property type="protein sequence ID" value="KAG8232370.1"/>
    <property type="molecule type" value="Genomic_DNA"/>
</dbReference>
<dbReference type="InterPro" id="IPR055355">
    <property type="entry name" value="ZP-C"/>
</dbReference>
<dbReference type="PANTHER" id="PTHR46560">
    <property type="entry name" value="CYPHER, ISOFORM B"/>
    <property type="match status" value="1"/>
</dbReference>
<dbReference type="AlphaFoldDB" id="A0A8K0P1K7"/>
<dbReference type="Proteomes" id="UP000792457">
    <property type="component" value="Unassembled WGS sequence"/>
</dbReference>
<comment type="caution">
    <text evidence="2">The sequence shown here is derived from an EMBL/GenBank/DDBJ whole genome shotgun (WGS) entry which is preliminary data.</text>
</comment>
<proteinExistence type="predicted"/>
<evidence type="ECO:0000313" key="2">
    <source>
        <dbReference type="EMBL" id="KAG8232370.1"/>
    </source>
</evidence>
<gene>
    <name evidence="2" type="ORF">J437_LFUL008838</name>
</gene>
<dbReference type="InterPro" id="IPR001507">
    <property type="entry name" value="ZP_dom"/>
</dbReference>
<feature type="domain" description="ZP" evidence="1">
    <location>
        <begin position="1"/>
        <end position="212"/>
    </location>
</feature>
<organism evidence="2 3">
    <name type="scientific">Ladona fulva</name>
    <name type="common">Scarce chaser dragonfly</name>
    <name type="synonym">Libellula fulva</name>
    <dbReference type="NCBI Taxonomy" id="123851"/>
    <lineage>
        <taxon>Eukaryota</taxon>
        <taxon>Metazoa</taxon>
        <taxon>Ecdysozoa</taxon>
        <taxon>Arthropoda</taxon>
        <taxon>Hexapoda</taxon>
        <taxon>Insecta</taxon>
        <taxon>Pterygota</taxon>
        <taxon>Palaeoptera</taxon>
        <taxon>Odonata</taxon>
        <taxon>Epiprocta</taxon>
        <taxon>Anisoptera</taxon>
        <taxon>Libelluloidea</taxon>
        <taxon>Libellulidae</taxon>
        <taxon>Ladona</taxon>
    </lineage>
</organism>
<reference evidence="2" key="2">
    <citation type="submission" date="2017-10" db="EMBL/GenBank/DDBJ databases">
        <title>Ladona fulva Genome sequencing and assembly.</title>
        <authorList>
            <person name="Murali S."/>
            <person name="Richards S."/>
            <person name="Bandaranaike D."/>
            <person name="Bellair M."/>
            <person name="Blankenburg K."/>
            <person name="Chao H."/>
            <person name="Dinh H."/>
            <person name="Doddapaneni H."/>
            <person name="Dugan-Rocha S."/>
            <person name="Elkadiri S."/>
            <person name="Gnanaolivu R."/>
            <person name="Hernandez B."/>
            <person name="Skinner E."/>
            <person name="Javaid M."/>
            <person name="Lee S."/>
            <person name="Li M."/>
            <person name="Ming W."/>
            <person name="Munidasa M."/>
            <person name="Muniz J."/>
            <person name="Nguyen L."/>
            <person name="Hughes D."/>
            <person name="Osuji N."/>
            <person name="Pu L.-L."/>
            <person name="Puazo M."/>
            <person name="Qu C."/>
            <person name="Quiroz J."/>
            <person name="Raj R."/>
            <person name="Weissenberger G."/>
            <person name="Xin Y."/>
            <person name="Zou X."/>
            <person name="Han Y."/>
            <person name="Worley K."/>
            <person name="Muzny D."/>
            <person name="Gibbs R."/>
        </authorList>
    </citation>
    <scope>NUCLEOTIDE SEQUENCE</scope>
    <source>
        <strain evidence="2">Sampled in the wild</strain>
    </source>
</reference>
<protein>
    <recommendedName>
        <fullName evidence="1">ZP domain-containing protein</fullName>
    </recommendedName>
</protein>
<evidence type="ECO:0000313" key="3">
    <source>
        <dbReference type="Proteomes" id="UP000792457"/>
    </source>
</evidence>